<dbReference type="GeneID" id="37272312"/>
<evidence type="ECO:0000256" key="1">
    <source>
        <dbReference type="SAM" id="MobiDB-lite"/>
    </source>
</evidence>
<feature type="region of interest" description="Disordered" evidence="1">
    <location>
        <begin position="77"/>
        <end position="114"/>
    </location>
</feature>
<dbReference type="RefSeq" id="XP_025596744.1">
    <property type="nucleotide sequence ID" value="XM_025744768.1"/>
</dbReference>
<feature type="region of interest" description="Disordered" evidence="1">
    <location>
        <begin position="127"/>
        <end position="183"/>
    </location>
</feature>
<reference evidence="2 3" key="1">
    <citation type="journal article" date="2018" name="Mol. Biol. Evol.">
        <title>Broad Genomic Sampling Reveals a Smut Pathogenic Ancestry of the Fungal Clade Ustilaginomycotina.</title>
        <authorList>
            <person name="Kijpornyongpan T."/>
            <person name="Mondo S.J."/>
            <person name="Barry K."/>
            <person name="Sandor L."/>
            <person name="Lee J."/>
            <person name="Lipzen A."/>
            <person name="Pangilinan J."/>
            <person name="LaButti K."/>
            <person name="Hainaut M."/>
            <person name="Henrissat B."/>
            <person name="Grigoriev I.V."/>
            <person name="Spatafora J.W."/>
            <person name="Aime M.C."/>
        </authorList>
    </citation>
    <scope>NUCLEOTIDE SEQUENCE [LARGE SCALE GENOMIC DNA]</scope>
    <source>
        <strain evidence="2 3">MCA 4186</strain>
    </source>
</reference>
<protein>
    <recommendedName>
        <fullName evidence="4">Myb-like domain-containing protein</fullName>
    </recommendedName>
</protein>
<evidence type="ECO:0008006" key="4">
    <source>
        <dbReference type="Google" id="ProtNLM"/>
    </source>
</evidence>
<dbReference type="Proteomes" id="UP000245946">
    <property type="component" value="Unassembled WGS sequence"/>
</dbReference>
<evidence type="ECO:0000313" key="2">
    <source>
        <dbReference type="EMBL" id="PWN96465.1"/>
    </source>
</evidence>
<feature type="compositionally biased region" description="Low complexity" evidence="1">
    <location>
        <begin position="145"/>
        <end position="158"/>
    </location>
</feature>
<feature type="region of interest" description="Disordered" evidence="1">
    <location>
        <begin position="253"/>
        <end position="291"/>
    </location>
</feature>
<gene>
    <name evidence="2" type="ORF">FA09DRAFT_346724</name>
</gene>
<organism evidence="2 3">
    <name type="scientific">Tilletiopsis washingtonensis</name>
    <dbReference type="NCBI Taxonomy" id="58919"/>
    <lineage>
        <taxon>Eukaryota</taxon>
        <taxon>Fungi</taxon>
        <taxon>Dikarya</taxon>
        <taxon>Basidiomycota</taxon>
        <taxon>Ustilaginomycotina</taxon>
        <taxon>Exobasidiomycetes</taxon>
        <taxon>Entylomatales</taxon>
        <taxon>Entylomatales incertae sedis</taxon>
        <taxon>Tilletiopsis</taxon>
    </lineage>
</organism>
<proteinExistence type="predicted"/>
<evidence type="ECO:0000313" key="3">
    <source>
        <dbReference type="Proteomes" id="UP000245946"/>
    </source>
</evidence>
<name>A0A316Z8A4_9BASI</name>
<dbReference type="EMBL" id="KZ819299">
    <property type="protein sequence ID" value="PWN96465.1"/>
    <property type="molecule type" value="Genomic_DNA"/>
</dbReference>
<dbReference type="AlphaFoldDB" id="A0A316Z8A4"/>
<keyword evidence="3" id="KW-1185">Reference proteome</keyword>
<sequence length="291" mass="30723">MPPIRSESQTPSPTRPKASSSTAWTGEELQTMMLYLIGKNVVTLSKADVERLQELLPGRSPDSVRHTWKNRIKQQSAELQIGAASAPPPKKRAIKKSSPEAASGTERGHAGWSAVSLPETSWSAAVCGGRAGESSSRAVPRSAGPLDLPPLSTTLTAPPVMPKRKSSSSPGPGSHARRTGPTVAWTPEERKLSMATTAVNTVLLYLVAKSQLTLSKTDLERLQELLPGRTAEGIRLTWKNKLKPQCAGLLAGDVAGDEKKPASPAKKACKAEAKPSAAKKAKAEASDSGSE</sequence>
<feature type="region of interest" description="Disordered" evidence="1">
    <location>
        <begin position="1"/>
        <end position="24"/>
    </location>
</feature>
<accession>A0A316Z8A4</accession>